<dbReference type="SUPFAM" id="SSF53098">
    <property type="entry name" value="Ribonuclease H-like"/>
    <property type="match status" value="1"/>
</dbReference>
<dbReference type="InterPro" id="IPR012337">
    <property type="entry name" value="RNaseH-like_sf"/>
</dbReference>
<accession>A0A0U0ZGU4</accession>
<dbReference type="AlphaFoldDB" id="A0A0U0ZGU4"/>
<protein>
    <recommendedName>
        <fullName evidence="3">Exonuclease domain-containing protein</fullName>
    </recommendedName>
</protein>
<dbReference type="EMBL" id="CSWP01000001">
    <property type="protein sequence ID" value="CPV35151.1"/>
    <property type="molecule type" value="Genomic_DNA"/>
</dbReference>
<dbReference type="Proteomes" id="UP000045782">
    <property type="component" value="Unassembled WGS sequence"/>
</dbReference>
<evidence type="ECO:0000313" key="1">
    <source>
        <dbReference type="EMBL" id="CPV35151.1"/>
    </source>
</evidence>
<sequence length="182" mass="20280">MALVFLDTETTGLHREREPWEIAIIRRTAAGQRQLHLCVDVQDLDLAAADPAGLEISGFHKRHPQVRLRPLQFPRVFRAAEAVSLVAEWTAGATIVGVIPQFDTECLARMFLTHGVGPTWNPELVDVVATTAARLRDRGLTPDADYSNLSLQFGVKTPSAGQRHTALGDARWAMRWYDRLSE</sequence>
<evidence type="ECO:0000313" key="2">
    <source>
        <dbReference type="Proteomes" id="UP000045782"/>
    </source>
</evidence>
<dbReference type="InterPro" id="IPR036397">
    <property type="entry name" value="RNaseH_sf"/>
</dbReference>
<evidence type="ECO:0008006" key="3">
    <source>
        <dbReference type="Google" id="ProtNLM"/>
    </source>
</evidence>
<dbReference type="Gene3D" id="3.30.420.10">
    <property type="entry name" value="Ribonuclease H-like superfamily/Ribonuclease H"/>
    <property type="match status" value="1"/>
</dbReference>
<proteinExistence type="predicted"/>
<organism evidence="1 2">
    <name type="scientific">Mycobacteroides abscessus</name>
    <dbReference type="NCBI Taxonomy" id="36809"/>
    <lineage>
        <taxon>Bacteria</taxon>
        <taxon>Bacillati</taxon>
        <taxon>Actinomycetota</taxon>
        <taxon>Actinomycetes</taxon>
        <taxon>Mycobacteriales</taxon>
        <taxon>Mycobacteriaceae</taxon>
        <taxon>Mycobacteroides</taxon>
    </lineage>
</organism>
<reference evidence="1 2" key="1">
    <citation type="submission" date="2015-03" db="EMBL/GenBank/DDBJ databases">
        <authorList>
            <person name="Murphy D."/>
        </authorList>
    </citation>
    <scope>NUCLEOTIDE SEQUENCE [LARGE SCALE GENOMIC DNA]</scope>
    <source>
        <strain evidence="1 2">PAP088</strain>
    </source>
</reference>
<name>A0A0U0ZGU4_9MYCO</name>
<dbReference type="RefSeq" id="WP_005057877.1">
    <property type="nucleotide sequence ID" value="NZ_AP022621.1"/>
</dbReference>
<dbReference type="GO" id="GO:0003676">
    <property type="term" value="F:nucleic acid binding"/>
    <property type="evidence" value="ECO:0007669"/>
    <property type="project" value="InterPro"/>
</dbReference>
<gene>
    <name evidence="1" type="ORF">ERS075579_00640</name>
</gene>